<evidence type="ECO:0000313" key="2">
    <source>
        <dbReference type="Proteomes" id="UP000578352"/>
    </source>
</evidence>
<comment type="caution">
    <text evidence="1">The sequence shown here is derived from an EMBL/GenBank/DDBJ whole genome shotgun (WGS) entry which is preliminary data.</text>
</comment>
<organism evidence="1 2">
    <name type="scientific">Leifsonia shinshuensis</name>
    <dbReference type="NCBI Taxonomy" id="150026"/>
    <lineage>
        <taxon>Bacteria</taxon>
        <taxon>Bacillati</taxon>
        <taxon>Actinomycetota</taxon>
        <taxon>Actinomycetes</taxon>
        <taxon>Micrococcales</taxon>
        <taxon>Microbacteriaceae</taxon>
        <taxon>Leifsonia</taxon>
    </lineage>
</organism>
<dbReference type="RefSeq" id="WP_246312815.1">
    <property type="nucleotide sequence ID" value="NZ_BAABEH010000001.1"/>
</dbReference>
<protein>
    <submittedName>
        <fullName evidence="1">Uncharacterized protein</fullName>
    </submittedName>
</protein>
<name>A0A853CY58_9MICO</name>
<reference evidence="1 2" key="1">
    <citation type="submission" date="2020-07" db="EMBL/GenBank/DDBJ databases">
        <title>Sequencing the genomes of 1000 actinobacteria strains.</title>
        <authorList>
            <person name="Klenk H.-P."/>
        </authorList>
    </citation>
    <scope>NUCLEOTIDE SEQUENCE [LARGE SCALE GENOMIC DNA]</scope>
    <source>
        <strain evidence="1 2">DSM 15165</strain>
    </source>
</reference>
<evidence type="ECO:0000313" key="1">
    <source>
        <dbReference type="EMBL" id="NYJ25482.1"/>
    </source>
</evidence>
<gene>
    <name evidence="1" type="ORF">HNR13_003769</name>
</gene>
<dbReference type="Proteomes" id="UP000578352">
    <property type="component" value="Unassembled WGS sequence"/>
</dbReference>
<dbReference type="EMBL" id="JACCFL010000001">
    <property type="protein sequence ID" value="NYJ25482.1"/>
    <property type="molecule type" value="Genomic_DNA"/>
</dbReference>
<accession>A0A853CY58</accession>
<sequence>MPWSAPLGISGAHHCENVNVTFWSEPLPPPPPVQPLNARAAAAATAVALSAQRTRRRGNRASLLMILPSLEDLLFYSAFCSYLHVIPLEIAWSSEKMQTVTNS</sequence>
<proteinExistence type="predicted"/>
<dbReference type="AlphaFoldDB" id="A0A853CY58"/>